<organism evidence="1 2">
    <name type="scientific">Bradyrhizobium yuanmingense</name>
    <dbReference type="NCBI Taxonomy" id="108015"/>
    <lineage>
        <taxon>Bacteria</taxon>
        <taxon>Pseudomonadati</taxon>
        <taxon>Pseudomonadota</taxon>
        <taxon>Alphaproteobacteria</taxon>
        <taxon>Hyphomicrobiales</taxon>
        <taxon>Nitrobacteraceae</taxon>
        <taxon>Bradyrhizobium</taxon>
    </lineage>
</organism>
<keyword evidence="2" id="KW-1185">Reference proteome</keyword>
<dbReference type="InterPro" id="IPR009057">
    <property type="entry name" value="Homeodomain-like_sf"/>
</dbReference>
<dbReference type="InterPro" id="IPR002514">
    <property type="entry name" value="Transposase_8"/>
</dbReference>
<evidence type="ECO:0000313" key="2">
    <source>
        <dbReference type="Proteomes" id="UP001565474"/>
    </source>
</evidence>
<evidence type="ECO:0000313" key="1">
    <source>
        <dbReference type="EMBL" id="MEY9472207.1"/>
    </source>
</evidence>
<dbReference type="SUPFAM" id="SSF46689">
    <property type="entry name" value="Homeodomain-like"/>
    <property type="match status" value="1"/>
</dbReference>
<dbReference type="InterPro" id="IPR052546">
    <property type="entry name" value="Transposase_8_domain"/>
</dbReference>
<dbReference type="PANTHER" id="PTHR33609">
    <property type="entry name" value="LOW CALCIUM RESPONSE LOCUS PROTEIN S"/>
    <property type="match status" value="1"/>
</dbReference>
<dbReference type="Proteomes" id="UP001565474">
    <property type="component" value="Unassembled WGS sequence"/>
</dbReference>
<sequence>MKASNVSDAQKAFILKQGNDGVAVAKICRKAGISQATYYNWKMKYDGLLPTEIRRLKQLEEENGKLKKLVADLSLDKEMLQDVICRNVWSAPPVQGSWAIRLRQSA</sequence>
<protein>
    <submittedName>
        <fullName evidence="1">Transposase</fullName>
    </submittedName>
</protein>
<comment type="caution">
    <text evidence="1">The sequence shown here is derived from an EMBL/GenBank/DDBJ whole genome shotgun (WGS) entry which is preliminary data.</text>
</comment>
<dbReference type="EMBL" id="JBGBZN010000002">
    <property type="protein sequence ID" value="MEY9472207.1"/>
    <property type="molecule type" value="Genomic_DNA"/>
</dbReference>
<accession>A0ABV4GMM9</accession>
<gene>
    <name evidence="1" type="ORF">ABH992_004606</name>
</gene>
<proteinExistence type="predicted"/>
<name>A0ABV4GMM9_9BRAD</name>
<reference evidence="1 2" key="1">
    <citation type="submission" date="2024-07" db="EMBL/GenBank/DDBJ databases">
        <title>Genomic Encyclopedia of Type Strains, Phase V (KMG-V): Genome sequencing to study the core and pangenomes of soil and plant-associated prokaryotes.</title>
        <authorList>
            <person name="Whitman W."/>
        </authorList>
    </citation>
    <scope>NUCLEOTIDE SEQUENCE [LARGE SCALE GENOMIC DNA]</scope>
    <source>
        <strain evidence="1 2">USDA 222</strain>
    </source>
</reference>
<dbReference type="Pfam" id="PF01527">
    <property type="entry name" value="HTH_Tnp_1"/>
    <property type="match status" value="1"/>
</dbReference>
<dbReference type="PANTHER" id="PTHR33609:SF1">
    <property type="entry name" value="TRANSPOSASE"/>
    <property type="match status" value="1"/>
</dbReference>